<keyword evidence="2" id="KW-1185">Reference proteome</keyword>
<organism evidence="1 2">
    <name type="scientific">Domibacillus iocasae</name>
    <dbReference type="NCBI Taxonomy" id="1714016"/>
    <lineage>
        <taxon>Bacteria</taxon>
        <taxon>Bacillati</taxon>
        <taxon>Bacillota</taxon>
        <taxon>Bacilli</taxon>
        <taxon>Bacillales</taxon>
        <taxon>Bacillaceae</taxon>
        <taxon>Domibacillus</taxon>
    </lineage>
</organism>
<name>A0A1E7DQ97_9BACI</name>
<accession>A0A1E7DQ97</accession>
<evidence type="ECO:0000313" key="2">
    <source>
        <dbReference type="Proteomes" id="UP000095658"/>
    </source>
</evidence>
<comment type="caution">
    <text evidence="1">The sequence shown here is derived from an EMBL/GenBank/DDBJ whole genome shotgun (WGS) entry which is preliminary data.</text>
</comment>
<reference evidence="1 2" key="1">
    <citation type="submission" date="2016-06" db="EMBL/GenBank/DDBJ databases">
        <title>Domibacillus iocasae genome sequencing.</title>
        <authorList>
            <person name="Verma A."/>
            <person name="Pal Y."/>
            <person name="Ojha A.K."/>
            <person name="Krishnamurthi S."/>
        </authorList>
    </citation>
    <scope>NUCLEOTIDE SEQUENCE [LARGE SCALE GENOMIC DNA]</scope>
    <source>
        <strain evidence="1 2">DSM 29979</strain>
    </source>
</reference>
<dbReference type="Proteomes" id="UP000095658">
    <property type="component" value="Unassembled WGS sequence"/>
</dbReference>
<protein>
    <submittedName>
        <fullName evidence="1">Uncharacterized protein</fullName>
    </submittedName>
</protein>
<evidence type="ECO:0000313" key="1">
    <source>
        <dbReference type="EMBL" id="OES45266.1"/>
    </source>
</evidence>
<gene>
    <name evidence="1" type="ORF">BA724_04455</name>
</gene>
<dbReference type="GO" id="GO:0003677">
    <property type="term" value="F:DNA binding"/>
    <property type="evidence" value="ECO:0007669"/>
    <property type="project" value="InterPro"/>
</dbReference>
<dbReference type="STRING" id="1714016.BA724_04455"/>
<dbReference type="EMBL" id="MAMP01000020">
    <property type="protein sequence ID" value="OES45266.1"/>
    <property type="molecule type" value="Genomic_DNA"/>
</dbReference>
<dbReference type="InterPro" id="IPR010982">
    <property type="entry name" value="Lambda_DNA-bd_dom_sf"/>
</dbReference>
<sequence>MKEEKSVAKGNIGRALKEARGEQTQLQLSIEHQISRETVSAYETGRAKIPPDISRSIISKKDDAWLAMAVRHEYTRTGPVRLEGKRVDLHRSSTKEKLLEELEEAKIFLEKCCMSNHLSFITSFDRQDLEETLVQLVDVVTGIEHFLAVVCEEADISYLDVWQKHYNKLISRGYVNKEQIAGGKA</sequence>
<dbReference type="CDD" id="cd00093">
    <property type="entry name" value="HTH_XRE"/>
    <property type="match status" value="1"/>
</dbReference>
<proteinExistence type="predicted"/>
<dbReference type="Gene3D" id="1.10.260.40">
    <property type="entry name" value="lambda repressor-like DNA-binding domains"/>
    <property type="match status" value="1"/>
</dbReference>
<dbReference type="AlphaFoldDB" id="A0A1E7DQ97"/>
<dbReference type="OrthoDB" id="2969743at2"/>
<dbReference type="InterPro" id="IPR001387">
    <property type="entry name" value="Cro/C1-type_HTH"/>
</dbReference>